<gene>
    <name evidence="1" type="ORF">JR316_0012744</name>
</gene>
<accession>A0ACB8GJQ7</accession>
<protein>
    <submittedName>
        <fullName evidence="1">Uncharacterized protein</fullName>
    </submittedName>
</protein>
<organism evidence="1 2">
    <name type="scientific">Psilocybe cubensis</name>
    <name type="common">Psychedelic mushroom</name>
    <name type="synonym">Stropharia cubensis</name>
    <dbReference type="NCBI Taxonomy" id="181762"/>
    <lineage>
        <taxon>Eukaryota</taxon>
        <taxon>Fungi</taxon>
        <taxon>Dikarya</taxon>
        <taxon>Basidiomycota</taxon>
        <taxon>Agaricomycotina</taxon>
        <taxon>Agaricomycetes</taxon>
        <taxon>Agaricomycetidae</taxon>
        <taxon>Agaricales</taxon>
        <taxon>Agaricineae</taxon>
        <taxon>Strophariaceae</taxon>
        <taxon>Psilocybe</taxon>
    </lineage>
</organism>
<sequence length="156" mass="17662">MTDLPIEIINTIMEIAVTTLDPQSVSSITLLSQHFRTIANEKRYSQIGFDNESFWNDLPQLATLIEEAGGYQIRGIHTFITSLHIWIPDKCYAEALLPYVTIFNHLFKDDAMLCTPIRKLSISVTNFAAALCFAQVAVQELSHQPLGNVFRNKYTL</sequence>
<dbReference type="Proteomes" id="UP000664032">
    <property type="component" value="Unassembled WGS sequence"/>
</dbReference>
<evidence type="ECO:0000313" key="1">
    <source>
        <dbReference type="EMBL" id="KAH9475627.1"/>
    </source>
</evidence>
<evidence type="ECO:0000313" key="2">
    <source>
        <dbReference type="Proteomes" id="UP000664032"/>
    </source>
</evidence>
<reference evidence="1" key="1">
    <citation type="submission" date="2021-10" db="EMBL/GenBank/DDBJ databases">
        <title>Psilocybe cubensis genome.</title>
        <authorList>
            <person name="Mckernan K.J."/>
            <person name="Crawford S."/>
            <person name="Trippe A."/>
            <person name="Kane L.T."/>
            <person name="Mclaughlin S."/>
        </authorList>
    </citation>
    <scope>NUCLEOTIDE SEQUENCE</scope>
    <source>
        <strain evidence="1">MGC-MH-2018</strain>
    </source>
</reference>
<dbReference type="EMBL" id="JAFIQS020000012">
    <property type="protein sequence ID" value="KAH9475627.1"/>
    <property type="molecule type" value="Genomic_DNA"/>
</dbReference>
<name>A0ACB8GJQ7_PSICU</name>
<proteinExistence type="predicted"/>
<keyword evidence="2" id="KW-1185">Reference proteome</keyword>
<comment type="caution">
    <text evidence="1">The sequence shown here is derived from an EMBL/GenBank/DDBJ whole genome shotgun (WGS) entry which is preliminary data.</text>
</comment>